<dbReference type="InterPro" id="IPR005814">
    <property type="entry name" value="Aminotrans_3"/>
</dbReference>
<dbReference type="PROSITE" id="PS00600">
    <property type="entry name" value="AA_TRANSFER_CLASS_3"/>
    <property type="match status" value="1"/>
</dbReference>
<proteinExistence type="inferred from homology"/>
<dbReference type="InterPro" id="IPR015424">
    <property type="entry name" value="PyrdxlP-dep_Trfase"/>
</dbReference>
<evidence type="ECO:0000256" key="1">
    <source>
        <dbReference type="ARBA" id="ARBA00001933"/>
    </source>
</evidence>
<dbReference type="PANTHER" id="PTHR11986">
    <property type="entry name" value="AMINOTRANSFERASE CLASS III"/>
    <property type="match status" value="1"/>
</dbReference>
<keyword evidence="5" id="KW-1185">Reference proteome</keyword>
<gene>
    <name evidence="4" type="ORF">ACFP7A_10825</name>
</gene>
<dbReference type="Pfam" id="PF00202">
    <property type="entry name" value="Aminotran_3"/>
    <property type="match status" value="1"/>
</dbReference>
<evidence type="ECO:0000256" key="2">
    <source>
        <dbReference type="ARBA" id="ARBA00022898"/>
    </source>
</evidence>
<dbReference type="GO" id="GO:0008483">
    <property type="term" value="F:transaminase activity"/>
    <property type="evidence" value="ECO:0007669"/>
    <property type="project" value="UniProtKB-KW"/>
</dbReference>
<keyword evidence="2 3" id="KW-0663">Pyridoxal phosphate</keyword>
<dbReference type="Gene3D" id="3.90.1150.10">
    <property type="entry name" value="Aspartate Aminotransferase, domain 1"/>
    <property type="match status" value="1"/>
</dbReference>
<dbReference type="InterPro" id="IPR049704">
    <property type="entry name" value="Aminotrans_3_PPA_site"/>
</dbReference>
<comment type="cofactor">
    <cofactor evidence="1">
        <name>pyridoxal 5'-phosphate</name>
        <dbReference type="ChEBI" id="CHEBI:597326"/>
    </cofactor>
</comment>
<dbReference type="SUPFAM" id="SSF53383">
    <property type="entry name" value="PLP-dependent transferases"/>
    <property type="match status" value="1"/>
</dbReference>
<evidence type="ECO:0000256" key="3">
    <source>
        <dbReference type="RuleBase" id="RU003560"/>
    </source>
</evidence>
<dbReference type="InterPro" id="IPR015421">
    <property type="entry name" value="PyrdxlP-dep_Trfase_major"/>
</dbReference>
<dbReference type="PIRSF" id="PIRSF000521">
    <property type="entry name" value="Transaminase_4ab_Lys_Orn"/>
    <property type="match status" value="1"/>
</dbReference>
<dbReference type="InterPro" id="IPR015422">
    <property type="entry name" value="PyrdxlP-dep_Trfase_small"/>
</dbReference>
<dbReference type="RefSeq" id="WP_253076670.1">
    <property type="nucleotide sequence ID" value="NZ_JAMXWN010000010.1"/>
</dbReference>
<dbReference type="InterPro" id="IPR050103">
    <property type="entry name" value="Class-III_PLP-dep_AT"/>
</dbReference>
<organism evidence="4 5">
    <name type="scientific">Sporolactobacillus kofuensis</name>
    <dbReference type="NCBI Taxonomy" id="269672"/>
    <lineage>
        <taxon>Bacteria</taxon>
        <taxon>Bacillati</taxon>
        <taxon>Bacillota</taxon>
        <taxon>Bacilli</taxon>
        <taxon>Bacillales</taxon>
        <taxon>Sporolactobacillaceae</taxon>
        <taxon>Sporolactobacillus</taxon>
    </lineage>
</organism>
<dbReference type="CDD" id="cd00610">
    <property type="entry name" value="OAT_like"/>
    <property type="match status" value="1"/>
</dbReference>
<accession>A0ABW1WEV4</accession>
<sequence length="434" mass="47753">MPEKSMYEKSLDLFPPVALRATQLGVVKGEGAYVWDEEGKKYLDFASGVAVVNCGHNHPYIVQKAKEQMDKLIHGGHNVVYYSSYIELAEKILGHVGHDYKIYFSNSGAEANEAVIKLAKQVTHRPGIISFKHSFHGRTLATATLTASNAKYRRNYEGLLPSVYYAEYPYATRTGLTEEQEVARCLTQLEEIFHDLIEPEQVACIILEPVQGEGGYIVPPKAFLQSIREICDKHGILLAFDEVQTGFGRTGKIFAYENFDVKPDIMSLAKAIANGFPLSAIVAKRALMDQWPAGTHGGTFGGNPVACAAGVAVFELLEGGLVDHAAEVGDYFKQKLLELADKHDEVLEVRGLGLMIGIEFVDRNGKPDGDLVNVIRAKALEKGLILLSCGVDHNVIRFIPPLIVTHEQIDTAFALFSKSFEEALAETDQKIQAD</sequence>
<dbReference type="EMBL" id="JBHSTQ010000010">
    <property type="protein sequence ID" value="MFC6387098.1"/>
    <property type="molecule type" value="Genomic_DNA"/>
</dbReference>
<keyword evidence="4" id="KW-0032">Aminotransferase</keyword>
<dbReference type="Gene3D" id="3.40.640.10">
    <property type="entry name" value="Type I PLP-dependent aspartate aminotransferase-like (Major domain)"/>
    <property type="match status" value="1"/>
</dbReference>
<dbReference type="NCBIfam" id="NF005993">
    <property type="entry name" value="PRK08117.1"/>
    <property type="match status" value="1"/>
</dbReference>
<keyword evidence="4" id="KW-0808">Transferase</keyword>
<comment type="caution">
    <text evidence="4">The sequence shown here is derived from an EMBL/GenBank/DDBJ whole genome shotgun (WGS) entry which is preliminary data.</text>
</comment>
<evidence type="ECO:0000313" key="5">
    <source>
        <dbReference type="Proteomes" id="UP001596267"/>
    </source>
</evidence>
<dbReference type="Proteomes" id="UP001596267">
    <property type="component" value="Unassembled WGS sequence"/>
</dbReference>
<evidence type="ECO:0000313" key="4">
    <source>
        <dbReference type="EMBL" id="MFC6387098.1"/>
    </source>
</evidence>
<name>A0ABW1WEV4_9BACL</name>
<protein>
    <submittedName>
        <fullName evidence="4">Aspartate aminotransferase family protein</fullName>
    </submittedName>
</protein>
<comment type="similarity">
    <text evidence="3">Belongs to the class-III pyridoxal-phosphate-dependent aminotransferase family.</text>
</comment>
<reference evidence="5" key="1">
    <citation type="journal article" date="2019" name="Int. J. Syst. Evol. Microbiol.">
        <title>The Global Catalogue of Microorganisms (GCM) 10K type strain sequencing project: providing services to taxonomists for standard genome sequencing and annotation.</title>
        <authorList>
            <consortium name="The Broad Institute Genomics Platform"/>
            <consortium name="The Broad Institute Genome Sequencing Center for Infectious Disease"/>
            <person name="Wu L."/>
            <person name="Ma J."/>
        </authorList>
    </citation>
    <scope>NUCLEOTIDE SEQUENCE [LARGE SCALE GENOMIC DNA]</scope>
    <source>
        <strain evidence="5">CCUG 42001</strain>
    </source>
</reference>